<evidence type="ECO:0000313" key="2">
    <source>
        <dbReference type="EMBL" id="OIP68403.1"/>
    </source>
</evidence>
<dbReference type="PANTHER" id="PTHR41878">
    <property type="entry name" value="LEXA REPRESSOR-RELATED"/>
    <property type="match status" value="1"/>
</dbReference>
<gene>
    <name evidence="2" type="ORF">AUK42_06315</name>
    <name evidence="5" type="ORF">CO097_03665</name>
    <name evidence="4" type="ORF">COZ07_07155</name>
    <name evidence="3" type="ORF">COZ58_04865</name>
</gene>
<dbReference type="InterPro" id="IPR024047">
    <property type="entry name" value="MM3350-like_sf"/>
</dbReference>
<accession>A0A1J5G855</accession>
<dbReference type="RefSeq" id="WP_406607916.1">
    <property type="nucleotide sequence ID" value="NZ_PFKO01000269.1"/>
</dbReference>
<evidence type="ECO:0000259" key="1">
    <source>
        <dbReference type="Pfam" id="PF07929"/>
    </source>
</evidence>
<dbReference type="AlphaFoldDB" id="A0A1J5G855"/>
<evidence type="ECO:0000313" key="6">
    <source>
        <dbReference type="Proteomes" id="UP000182763"/>
    </source>
</evidence>
<reference evidence="7 8" key="3">
    <citation type="submission" date="2017-09" db="EMBL/GenBank/DDBJ databases">
        <title>Depth-based differentiation of microbial function through sediment-hosted aquifers and enrichment of novel symbionts in the deep terrestrial subsurface.</title>
        <authorList>
            <person name="Probst A.J."/>
            <person name="Ladd B."/>
            <person name="Jarett J.K."/>
            <person name="Geller-Mcgrath D.E."/>
            <person name="Sieber C.M."/>
            <person name="Emerson J.B."/>
            <person name="Anantharaman K."/>
            <person name="Thomas B.C."/>
            <person name="Malmstrom R."/>
            <person name="Stieglmeier M."/>
            <person name="Klingl A."/>
            <person name="Woyke T."/>
            <person name="Ryan C.M."/>
            <person name="Banfield J.F."/>
        </authorList>
    </citation>
    <scope>NUCLEOTIDE SEQUENCE [LARGE SCALE GENOMIC DNA]</scope>
    <source>
        <strain evidence="4">CG_4_10_14_3_um_filter_34_13</strain>
        <strain evidence="5">CG_4_9_14_3_um_filter_33_16</strain>
    </source>
</reference>
<dbReference type="Proteomes" id="UP000182763">
    <property type="component" value="Unassembled WGS sequence"/>
</dbReference>
<reference evidence="2 6" key="1">
    <citation type="journal article" date="2016" name="Environ. Microbiol.">
        <title>Genomic resolution of a cold subsurface aquifer community provides metabolic insights for novel microbes adapted to high CO concentrations.</title>
        <authorList>
            <person name="Probst A.J."/>
            <person name="Castelle C.J."/>
            <person name="Singh A."/>
            <person name="Brown C.T."/>
            <person name="Anantharaman K."/>
            <person name="Sharon I."/>
            <person name="Hug L.A."/>
            <person name="Burstein D."/>
            <person name="Emerson J.B."/>
            <person name="Thomas B.C."/>
            <person name="Banfield J.F."/>
        </authorList>
    </citation>
    <scope>NUCLEOTIDE SEQUENCE [LARGE SCALE GENOMIC DNA]</scope>
    <source>
        <strain evidence="2">CG2_30_33_13</strain>
    </source>
</reference>
<dbReference type="EMBL" id="PFIP01000098">
    <property type="protein sequence ID" value="PIX34166.1"/>
    <property type="molecule type" value="Genomic_DNA"/>
</dbReference>
<dbReference type="Gene3D" id="3.10.290.30">
    <property type="entry name" value="MM3350-like"/>
    <property type="match status" value="1"/>
</dbReference>
<evidence type="ECO:0000313" key="5">
    <source>
        <dbReference type="EMBL" id="PJB57025.1"/>
    </source>
</evidence>
<dbReference type="STRING" id="1805029.AUK42_06315"/>
<accession>A0A2M8CD86</accession>
<dbReference type="Proteomes" id="UP000228560">
    <property type="component" value="Unassembled WGS sequence"/>
</dbReference>
<dbReference type="PANTHER" id="PTHR41878:SF1">
    <property type="entry name" value="TNPR PROTEIN"/>
    <property type="match status" value="1"/>
</dbReference>
<protein>
    <recommendedName>
        <fullName evidence="1">Plasmid pRiA4b Orf3-like domain-containing protein</fullName>
    </recommendedName>
</protein>
<evidence type="ECO:0000313" key="4">
    <source>
        <dbReference type="EMBL" id="PIY32021.1"/>
    </source>
</evidence>
<accession>A0A2M7K7R2</accession>
<dbReference type="Proteomes" id="UP000230646">
    <property type="component" value="Unassembled WGS sequence"/>
</dbReference>
<dbReference type="EMBL" id="MNYY01000123">
    <property type="protein sequence ID" value="OIP68403.1"/>
    <property type="molecule type" value="Genomic_DNA"/>
</dbReference>
<name>A0A1J5G855_9BACT</name>
<dbReference type="Proteomes" id="UP000231493">
    <property type="component" value="Unassembled WGS sequence"/>
</dbReference>
<comment type="caution">
    <text evidence="2">The sequence shown here is derived from an EMBL/GenBank/DDBJ whole genome shotgun (WGS) entry which is preliminary data.</text>
</comment>
<sequence>MRKKSNLIYQFKITLKDIKPPIWRRIQVPKTYTFWELHVAIQDAMGWYDCHLHEFKLINPLTDTEINIGIPDEEYEDYEVLPSWKQKIANYFILENQGVNYIYDFGDYWKHRITLEKMLPREKNITYPRCIEGRRACPPEDCGGPDNYNDFLESIRNPNDEQHEEMLEWVGGEFDSEHFDPNEVTFDNPAERFKIAFGKK</sequence>
<dbReference type="EMBL" id="PFKO01000269">
    <property type="protein sequence ID" value="PIY32021.1"/>
    <property type="molecule type" value="Genomic_DNA"/>
</dbReference>
<dbReference type="EMBL" id="PFTV01000088">
    <property type="protein sequence ID" value="PJB57025.1"/>
    <property type="molecule type" value="Genomic_DNA"/>
</dbReference>
<accession>A0A2M7PNM6</accession>
<dbReference type="InterPro" id="IPR012912">
    <property type="entry name" value="Plasmid_pRiA4b_Orf3-like"/>
</dbReference>
<dbReference type="SUPFAM" id="SSF159941">
    <property type="entry name" value="MM3350-like"/>
    <property type="match status" value="1"/>
</dbReference>
<evidence type="ECO:0000313" key="3">
    <source>
        <dbReference type="EMBL" id="PIX34166.1"/>
    </source>
</evidence>
<evidence type="ECO:0000313" key="7">
    <source>
        <dbReference type="Proteomes" id="UP000228560"/>
    </source>
</evidence>
<reference evidence="3" key="2">
    <citation type="submission" date="2017-09" db="EMBL/GenBank/DDBJ databases">
        <title>Depth-based differentiation of microbial function through sediment-hosted aquifers and enrichment of novel symbionts in the deep terrestrial subsurface.</title>
        <authorList>
            <person name="Probst A.J."/>
            <person name="Ladd B."/>
            <person name="Jarett J.K."/>
            <person name="Geller-Mcgrath D.E."/>
            <person name="Sieber C.M.K."/>
            <person name="Emerson J.B."/>
            <person name="Anantharaman K."/>
            <person name="Thomas B.C."/>
            <person name="Malmstrom R."/>
            <person name="Stieglmeier M."/>
            <person name="Klingl A."/>
            <person name="Woyke T."/>
            <person name="Ryan C.M."/>
            <person name="Banfield J.F."/>
        </authorList>
    </citation>
    <scope>NUCLEOTIDE SEQUENCE</scope>
    <source>
        <strain evidence="3">CG_4_8_14_3_um_filter_34_18</strain>
    </source>
</reference>
<evidence type="ECO:0000313" key="8">
    <source>
        <dbReference type="Proteomes" id="UP000230646"/>
    </source>
</evidence>
<dbReference type="Pfam" id="PF07929">
    <property type="entry name" value="PRiA4_ORF3"/>
    <property type="match status" value="1"/>
</dbReference>
<proteinExistence type="predicted"/>
<organism evidence="2 6">
    <name type="scientific">Candidatus Infernicultor aquiphilus</name>
    <dbReference type="NCBI Taxonomy" id="1805029"/>
    <lineage>
        <taxon>Bacteria</taxon>
        <taxon>Pseudomonadati</taxon>
        <taxon>Atribacterota</taxon>
        <taxon>Candidatus Phoenicimicrobiia</taxon>
        <taxon>Candidatus Pheonicimicrobiales</taxon>
        <taxon>Candidatus Phoenicimicrobiaceae</taxon>
        <taxon>Candidatus Infernicultor</taxon>
    </lineage>
</organism>
<feature type="domain" description="Plasmid pRiA4b Orf3-like" evidence="1">
    <location>
        <begin position="8"/>
        <end position="182"/>
    </location>
</feature>